<organism evidence="2 3">
    <name type="scientific">Halovivax ruber (strain DSM 18193 / JCM 13892 / XH-70)</name>
    <dbReference type="NCBI Taxonomy" id="797302"/>
    <lineage>
        <taxon>Archaea</taxon>
        <taxon>Methanobacteriati</taxon>
        <taxon>Methanobacteriota</taxon>
        <taxon>Stenosarchaea group</taxon>
        <taxon>Halobacteria</taxon>
        <taxon>Halobacteriales</taxon>
        <taxon>Natrialbaceae</taxon>
        <taxon>Halovivax</taxon>
    </lineage>
</organism>
<evidence type="ECO:0008006" key="4">
    <source>
        <dbReference type="Google" id="ProtNLM"/>
    </source>
</evidence>
<keyword evidence="3" id="KW-1185">Reference proteome</keyword>
<accession>L0I9X6</accession>
<dbReference type="Proteomes" id="UP000010846">
    <property type="component" value="Chromosome"/>
</dbReference>
<dbReference type="EMBL" id="CP003050">
    <property type="protein sequence ID" value="AGB16380.1"/>
    <property type="molecule type" value="Genomic_DNA"/>
</dbReference>
<dbReference type="AlphaFoldDB" id="L0I9X6"/>
<protein>
    <recommendedName>
        <fullName evidence="4">Transposase</fullName>
    </recommendedName>
</protein>
<sequence>MGGTHSPCHERRITSPTTVFTAERGDRLRKLPRLSRWLTDDALDSLLAISMKRVSSYGGP</sequence>
<proteinExistence type="predicted"/>
<evidence type="ECO:0000256" key="1">
    <source>
        <dbReference type="SAM" id="MobiDB-lite"/>
    </source>
</evidence>
<name>L0I9X6_HALRX</name>
<evidence type="ECO:0000313" key="3">
    <source>
        <dbReference type="Proteomes" id="UP000010846"/>
    </source>
</evidence>
<evidence type="ECO:0000313" key="2">
    <source>
        <dbReference type="EMBL" id="AGB16380.1"/>
    </source>
</evidence>
<feature type="region of interest" description="Disordered" evidence="1">
    <location>
        <begin position="1"/>
        <end position="21"/>
    </location>
</feature>
<dbReference type="HOGENOM" id="CLU_2930139_0_0_2"/>
<reference evidence="2" key="1">
    <citation type="submission" date="2011-09" db="EMBL/GenBank/DDBJ databases">
        <title>Complete sequence of Halovivax ruber XH-70.</title>
        <authorList>
            <consortium name="US DOE Joint Genome Institute"/>
            <person name="Lucas S."/>
            <person name="Han J."/>
            <person name="Lapidus A."/>
            <person name="Cheng J.-F."/>
            <person name="Goodwin L."/>
            <person name="Pitluck S."/>
            <person name="Peters L."/>
            <person name="Mikhailova N."/>
            <person name="Davenport K."/>
            <person name="Detter J.C."/>
            <person name="Han C."/>
            <person name="Tapia R."/>
            <person name="Land M."/>
            <person name="Hauser L."/>
            <person name="Kyrpides N."/>
            <person name="Ivanova N."/>
            <person name="Pagani I."/>
            <person name="Sproer C."/>
            <person name="Anderson I."/>
            <person name="Woyke T."/>
        </authorList>
    </citation>
    <scope>NUCLEOTIDE SEQUENCE</scope>
    <source>
        <strain evidence="2">XH-70</strain>
    </source>
</reference>
<gene>
    <name evidence="2" type="ordered locus">Halru_1781</name>
</gene>
<dbReference type="KEGG" id="hru:Halru_1781"/>